<dbReference type="PANTHER" id="PTHR21228">
    <property type="entry name" value="FAST LEU-RICH DOMAIN-CONTAINING"/>
    <property type="match status" value="1"/>
</dbReference>
<dbReference type="InterPro" id="IPR013579">
    <property type="entry name" value="FAST_2"/>
</dbReference>
<dbReference type="InterPro" id="IPR010622">
    <property type="entry name" value="FAST_Leu-rich"/>
</dbReference>
<dbReference type="SMART" id="SM00952">
    <property type="entry name" value="RAP"/>
    <property type="match status" value="1"/>
</dbReference>
<evidence type="ECO:0000256" key="5">
    <source>
        <dbReference type="ARBA" id="ARBA00040471"/>
    </source>
</evidence>
<dbReference type="InterPro" id="IPR050870">
    <property type="entry name" value="FAST_kinase"/>
</dbReference>
<evidence type="ECO:0000313" key="10">
    <source>
        <dbReference type="Proteomes" id="UP000693946"/>
    </source>
</evidence>
<dbReference type="GO" id="GO:0000963">
    <property type="term" value="P:mitochondrial RNA processing"/>
    <property type="evidence" value="ECO:0007669"/>
    <property type="project" value="TreeGrafter"/>
</dbReference>
<dbReference type="Pfam" id="PF06743">
    <property type="entry name" value="FAST_1"/>
    <property type="match status" value="1"/>
</dbReference>
<dbReference type="GO" id="GO:0005759">
    <property type="term" value="C:mitochondrial matrix"/>
    <property type="evidence" value="ECO:0007669"/>
    <property type="project" value="UniProtKB-SubCell"/>
</dbReference>
<keyword evidence="9" id="KW-0808">Transferase</keyword>
<gene>
    <name evidence="9" type="ORF">JOB18_044857</name>
</gene>
<keyword evidence="9" id="KW-0418">Kinase</keyword>
<reference evidence="9 10" key="1">
    <citation type="journal article" date="2021" name="Sci. Rep.">
        <title>Chromosome anchoring in Senegalese sole (Solea senegalensis) reveals sex-associated markers and genome rearrangements in flatfish.</title>
        <authorList>
            <person name="Guerrero-Cozar I."/>
            <person name="Gomez-Garrido J."/>
            <person name="Berbel C."/>
            <person name="Martinez-Blanch J.F."/>
            <person name="Alioto T."/>
            <person name="Claros M.G."/>
            <person name="Gagnaire P.A."/>
            <person name="Manchado M."/>
        </authorList>
    </citation>
    <scope>NUCLEOTIDE SEQUENCE [LARGE SCALE GENOMIC DNA]</scope>
    <source>
        <strain evidence="9">Sse05_10M</strain>
    </source>
</reference>
<dbReference type="Pfam" id="PF08373">
    <property type="entry name" value="RAP"/>
    <property type="match status" value="1"/>
</dbReference>
<evidence type="ECO:0000256" key="7">
    <source>
        <dbReference type="ARBA" id="ARBA00043220"/>
    </source>
</evidence>
<dbReference type="PROSITE" id="PS51286">
    <property type="entry name" value="RAP"/>
    <property type="match status" value="1"/>
</dbReference>
<comment type="caution">
    <text evidence="9">The sequence shown here is derived from an EMBL/GenBank/DDBJ whole genome shotgun (WGS) entry which is preliminary data.</text>
</comment>
<evidence type="ECO:0000256" key="6">
    <source>
        <dbReference type="ARBA" id="ARBA00042265"/>
    </source>
</evidence>
<dbReference type="GO" id="GO:0016301">
    <property type="term" value="F:kinase activity"/>
    <property type="evidence" value="ECO:0007669"/>
    <property type="project" value="UniProtKB-KW"/>
</dbReference>
<dbReference type="InterPro" id="IPR013584">
    <property type="entry name" value="RAP"/>
</dbReference>
<comment type="subcellular location">
    <subcellularLocation>
        <location evidence="1">Mitochondrion matrix</location>
    </subcellularLocation>
</comment>
<sequence>MLLFAQALKSSLRQSCLFPQVECGMVATELASSHGPATAAVAAHLPLAVAPPSVHRAQGWPRIPARLMCEGKTFTKDDVFTNIPTFTELEELVEKAAVPEDILLAWVEHRGNSNQAAYVLMKWTLLVLKTKGKLKDLRVDPRIHDLLDTVSQQVSSVWNSNLVSCLQALWMMGIPATDSTLTSVQTEVLWRVRRLTYKQLSYLADWGAYRKGKQDEAIVNAAIKQLELRWTEIADAKTVCALIARGPRMPSSLMDRLEDKALELAEGFSAQDIRKVCVSLATQSRRSVPLLRALSYHLLQKPPYEFTTPLIMDMAFAYGKLNFNHTQVFQRMASELLPRVPELITADVMRFSKSLAFLKWLNIPLFEAFAEHYTANSREYTILQLCNLLMAFARLNFQPSKEEVFFNKVHSALEESLSSLEPFLQTDVVWALCVLQQSKPHYLIPLTQESHVKKLSEGSAIRVENYLLKLFHIAATLHLEHPGCSDSDTGSSLPDPPVQANISPMQRILRDTLQSLVGERTNAIRTGVNTVYGWTVDGELTVDSDNKPVDLSSARGDEALPVGVRRVAFLALEFPNFCAKSKDLLGRFVMRKRHLQLAGYIIVEVPYYEWLELKTDWQKLSYLKDKMGKAVAEDMAK</sequence>
<dbReference type="GO" id="GO:0035770">
    <property type="term" value="C:ribonucleoprotein granule"/>
    <property type="evidence" value="ECO:0007669"/>
    <property type="project" value="TreeGrafter"/>
</dbReference>
<dbReference type="Proteomes" id="UP000693946">
    <property type="component" value="Linkage Group LG9"/>
</dbReference>
<evidence type="ECO:0000259" key="8">
    <source>
        <dbReference type="PROSITE" id="PS51286"/>
    </source>
</evidence>
<protein>
    <recommendedName>
        <fullName evidence="5">FAST kinase domain-containing protein 4</fullName>
    </recommendedName>
    <alternativeName>
        <fullName evidence="7">Protein TBRG4</fullName>
    </alternativeName>
    <alternativeName>
        <fullName evidence="6">Transforming growth factor beta regulator 4</fullName>
    </alternativeName>
</protein>
<dbReference type="GO" id="GO:0044528">
    <property type="term" value="P:regulation of mitochondrial mRNA stability"/>
    <property type="evidence" value="ECO:0007669"/>
    <property type="project" value="InterPro"/>
</dbReference>
<evidence type="ECO:0000256" key="2">
    <source>
        <dbReference type="ARBA" id="ARBA00022946"/>
    </source>
</evidence>
<dbReference type="PANTHER" id="PTHR21228:SF59">
    <property type="entry name" value="FAST KINASE DOMAIN-CONTAINING PROTEIN 4"/>
    <property type="match status" value="1"/>
</dbReference>
<keyword evidence="3" id="KW-0496">Mitochondrion</keyword>
<keyword evidence="2" id="KW-0809">Transit peptide</keyword>
<dbReference type="GO" id="GO:0003723">
    <property type="term" value="F:RNA binding"/>
    <property type="evidence" value="ECO:0007669"/>
    <property type="project" value="TreeGrafter"/>
</dbReference>
<name>A0AAV6PU73_SOLSE</name>
<dbReference type="EMBL" id="JAGKHQ010000021">
    <property type="protein sequence ID" value="KAG7476084.1"/>
    <property type="molecule type" value="Genomic_DNA"/>
</dbReference>
<evidence type="ECO:0000256" key="3">
    <source>
        <dbReference type="ARBA" id="ARBA00023128"/>
    </source>
</evidence>
<evidence type="ECO:0000313" key="9">
    <source>
        <dbReference type="EMBL" id="KAG7476084.1"/>
    </source>
</evidence>
<evidence type="ECO:0000256" key="4">
    <source>
        <dbReference type="ARBA" id="ARBA00038281"/>
    </source>
</evidence>
<keyword evidence="10" id="KW-1185">Reference proteome</keyword>
<accession>A0AAV6PU73</accession>
<dbReference type="Pfam" id="PF08368">
    <property type="entry name" value="FAST_2"/>
    <property type="match status" value="1"/>
</dbReference>
<evidence type="ECO:0000256" key="1">
    <source>
        <dbReference type="ARBA" id="ARBA00004305"/>
    </source>
</evidence>
<proteinExistence type="inferred from homology"/>
<organism evidence="9 10">
    <name type="scientific">Solea senegalensis</name>
    <name type="common">Senegalese sole</name>
    <dbReference type="NCBI Taxonomy" id="28829"/>
    <lineage>
        <taxon>Eukaryota</taxon>
        <taxon>Metazoa</taxon>
        <taxon>Chordata</taxon>
        <taxon>Craniata</taxon>
        <taxon>Vertebrata</taxon>
        <taxon>Euteleostomi</taxon>
        <taxon>Actinopterygii</taxon>
        <taxon>Neopterygii</taxon>
        <taxon>Teleostei</taxon>
        <taxon>Neoteleostei</taxon>
        <taxon>Acanthomorphata</taxon>
        <taxon>Carangaria</taxon>
        <taxon>Pleuronectiformes</taxon>
        <taxon>Pleuronectoidei</taxon>
        <taxon>Soleidae</taxon>
        <taxon>Solea</taxon>
    </lineage>
</organism>
<dbReference type="AlphaFoldDB" id="A0AAV6PU73"/>
<dbReference type="CDD" id="cd23739">
    <property type="entry name" value="TBRG4-like_N"/>
    <property type="match status" value="1"/>
</dbReference>
<feature type="domain" description="RAP" evidence="8">
    <location>
        <begin position="567"/>
        <end position="625"/>
    </location>
</feature>
<comment type="similarity">
    <text evidence="4">Belongs to the FAST kinase family.</text>
</comment>